<proteinExistence type="predicted"/>
<feature type="transmembrane region" description="Helical" evidence="1">
    <location>
        <begin position="80"/>
        <end position="102"/>
    </location>
</feature>
<keyword evidence="1" id="KW-1133">Transmembrane helix</keyword>
<feature type="signal peptide" evidence="2">
    <location>
        <begin position="1"/>
        <end position="24"/>
    </location>
</feature>
<protein>
    <recommendedName>
        <fullName evidence="4">Secreted peptide</fullName>
    </recommendedName>
</protein>
<keyword evidence="1" id="KW-0472">Membrane</keyword>
<comment type="caution">
    <text evidence="3">The sequence shown here is derived from an EMBL/GenBank/DDBJ whole genome shotgun (WGS) entry which is preliminary data.</text>
</comment>
<sequence length="113" mass="11856">MVLASVAATSFAILLLFSLPSCLCLRVTPFLAEDVGAGASSPYSFHSSPDTDPCSGYCTSMRMFPNMRAPSFSPSSDVPFVFPAFALFFLPNLLPLPTVVAASRPTLANTGTG</sequence>
<accession>A0A3L6FD83</accession>
<organism evidence="3">
    <name type="scientific">Zea mays</name>
    <name type="common">Maize</name>
    <dbReference type="NCBI Taxonomy" id="4577"/>
    <lineage>
        <taxon>Eukaryota</taxon>
        <taxon>Viridiplantae</taxon>
        <taxon>Streptophyta</taxon>
        <taxon>Embryophyta</taxon>
        <taxon>Tracheophyta</taxon>
        <taxon>Spermatophyta</taxon>
        <taxon>Magnoliopsida</taxon>
        <taxon>Liliopsida</taxon>
        <taxon>Poales</taxon>
        <taxon>Poaceae</taxon>
        <taxon>PACMAD clade</taxon>
        <taxon>Panicoideae</taxon>
        <taxon>Andropogonodae</taxon>
        <taxon>Andropogoneae</taxon>
        <taxon>Tripsacinae</taxon>
        <taxon>Zea</taxon>
    </lineage>
</organism>
<gene>
    <name evidence="3" type="ORF">Zm00014a_022583</name>
</gene>
<dbReference type="AlphaFoldDB" id="A0A3L6FD83"/>
<evidence type="ECO:0000256" key="2">
    <source>
        <dbReference type="SAM" id="SignalP"/>
    </source>
</evidence>
<evidence type="ECO:0000313" key="3">
    <source>
        <dbReference type="EMBL" id="PWZ31112.1"/>
    </source>
</evidence>
<reference evidence="3" key="1">
    <citation type="journal article" date="2018" name="Nat. Genet.">
        <title>Extensive intraspecific gene order and gene structural variations between Mo17 and other maize genomes.</title>
        <authorList>
            <person name="Sun S."/>
            <person name="Zhou Y."/>
            <person name="Chen J."/>
            <person name="Shi J."/>
            <person name="Zhao H."/>
            <person name="Zhao H."/>
            <person name="Song W."/>
            <person name="Zhang M."/>
            <person name="Cui Y."/>
            <person name="Dong X."/>
            <person name="Liu H."/>
            <person name="Ma X."/>
            <person name="Jiao Y."/>
            <person name="Wang B."/>
            <person name="Wei X."/>
            <person name="Stein J.C."/>
            <person name="Glaubitz J.C."/>
            <person name="Lu F."/>
            <person name="Yu G."/>
            <person name="Liang C."/>
            <person name="Fengler K."/>
            <person name="Li B."/>
            <person name="Rafalski A."/>
            <person name="Schnable P.S."/>
            <person name="Ware D.H."/>
            <person name="Buckler E.S."/>
            <person name="Lai J."/>
        </authorList>
    </citation>
    <scope>NUCLEOTIDE SEQUENCE [LARGE SCALE GENOMIC DNA]</scope>
    <source>
        <tissue evidence="3">Seedling</tissue>
    </source>
</reference>
<evidence type="ECO:0000256" key="1">
    <source>
        <dbReference type="SAM" id="Phobius"/>
    </source>
</evidence>
<name>A0A3L6FD83_MAIZE</name>
<keyword evidence="1" id="KW-0812">Transmembrane</keyword>
<dbReference type="EMBL" id="NCVQ01000004">
    <property type="protein sequence ID" value="PWZ31112.1"/>
    <property type="molecule type" value="Genomic_DNA"/>
</dbReference>
<evidence type="ECO:0008006" key="4">
    <source>
        <dbReference type="Google" id="ProtNLM"/>
    </source>
</evidence>
<dbReference type="Proteomes" id="UP000251960">
    <property type="component" value="Chromosome 3"/>
</dbReference>
<feature type="chain" id="PRO_5018192833" description="Secreted peptide" evidence="2">
    <location>
        <begin position="25"/>
        <end position="113"/>
    </location>
</feature>
<keyword evidence="2" id="KW-0732">Signal</keyword>